<keyword evidence="5" id="KW-0677">Repeat</keyword>
<evidence type="ECO:0000313" key="15">
    <source>
        <dbReference type="Proteomes" id="UP001152622"/>
    </source>
</evidence>
<keyword evidence="11" id="KW-0393">Immunoglobulin domain</keyword>
<dbReference type="InterPro" id="IPR036179">
    <property type="entry name" value="Ig-like_dom_sf"/>
</dbReference>
<dbReference type="OrthoDB" id="9904367at2759"/>
<dbReference type="PRINTS" id="PR01539">
    <property type="entry name" value="INTRLEUKN1R2"/>
</dbReference>
<evidence type="ECO:0000256" key="1">
    <source>
        <dbReference type="ARBA" id="ARBA00004479"/>
    </source>
</evidence>
<gene>
    <name evidence="14" type="ORF">SKAU_G00085050</name>
</gene>
<dbReference type="Gene3D" id="2.60.40.10">
    <property type="entry name" value="Immunoglobulins"/>
    <property type="match status" value="1"/>
</dbReference>
<dbReference type="PANTHER" id="PTHR11890:SF44">
    <property type="entry name" value="X-LINKED INTERLEUKIN-1 RECEPTOR ACCESSORY PROTEIN-LIKE 2"/>
    <property type="match status" value="1"/>
</dbReference>
<keyword evidence="10" id="KW-0325">Glycoprotein</keyword>
<dbReference type="InterPro" id="IPR013783">
    <property type="entry name" value="Ig-like_fold"/>
</dbReference>
<keyword evidence="6" id="KW-1133">Transmembrane helix</keyword>
<reference evidence="14" key="1">
    <citation type="journal article" date="2023" name="Science">
        <title>Genome structures resolve the early diversification of teleost fishes.</title>
        <authorList>
            <person name="Parey E."/>
            <person name="Louis A."/>
            <person name="Montfort J."/>
            <person name="Bouchez O."/>
            <person name="Roques C."/>
            <person name="Iampietro C."/>
            <person name="Lluch J."/>
            <person name="Castinel A."/>
            <person name="Donnadieu C."/>
            <person name="Desvignes T."/>
            <person name="Floi Bucao C."/>
            <person name="Jouanno E."/>
            <person name="Wen M."/>
            <person name="Mejri S."/>
            <person name="Dirks R."/>
            <person name="Jansen H."/>
            <person name="Henkel C."/>
            <person name="Chen W.J."/>
            <person name="Zahm M."/>
            <person name="Cabau C."/>
            <person name="Klopp C."/>
            <person name="Thompson A.W."/>
            <person name="Robinson-Rechavi M."/>
            <person name="Braasch I."/>
            <person name="Lecointre G."/>
            <person name="Bobe J."/>
            <person name="Postlethwait J.H."/>
            <person name="Berthelot C."/>
            <person name="Roest Crollius H."/>
            <person name="Guiguen Y."/>
        </authorList>
    </citation>
    <scope>NUCLEOTIDE SEQUENCE</scope>
    <source>
        <strain evidence="14">WJC10195</strain>
    </source>
</reference>
<evidence type="ECO:0000256" key="6">
    <source>
        <dbReference type="ARBA" id="ARBA00022989"/>
    </source>
</evidence>
<dbReference type="InterPro" id="IPR004077">
    <property type="entry name" value="IL-1_rcpt_II-typ"/>
</dbReference>
<keyword evidence="9" id="KW-0675">Receptor</keyword>
<keyword evidence="3" id="KW-0812">Transmembrane</keyword>
<keyword evidence="8" id="KW-1015">Disulfide bond</keyword>
<keyword evidence="7" id="KW-0472">Membrane</keyword>
<dbReference type="PANTHER" id="PTHR11890">
    <property type="entry name" value="INTERLEUKIN-1 RECEPTOR FAMILY MEMBER"/>
    <property type="match status" value="1"/>
</dbReference>
<dbReference type="InterPro" id="IPR007110">
    <property type="entry name" value="Ig-like_dom"/>
</dbReference>
<comment type="caution">
    <text evidence="14">The sequence shown here is derived from an EMBL/GenBank/DDBJ whole genome shotgun (WGS) entry which is preliminary data.</text>
</comment>
<dbReference type="InterPro" id="IPR055139">
    <property type="entry name" value="IL18BP-like_dom"/>
</dbReference>
<dbReference type="Pfam" id="PF22009">
    <property type="entry name" value="YLDV-IL18BP-like"/>
    <property type="match status" value="1"/>
</dbReference>
<evidence type="ECO:0000256" key="4">
    <source>
        <dbReference type="ARBA" id="ARBA00022729"/>
    </source>
</evidence>
<comment type="similarity">
    <text evidence="2">Belongs to the interleukin-1 receptor family.</text>
</comment>
<dbReference type="SUPFAM" id="SSF48726">
    <property type="entry name" value="Immunoglobulin"/>
    <property type="match status" value="1"/>
</dbReference>
<protein>
    <recommendedName>
        <fullName evidence="13">Ig-like domain-containing protein</fullName>
    </recommendedName>
</protein>
<evidence type="ECO:0000256" key="8">
    <source>
        <dbReference type="ARBA" id="ARBA00023157"/>
    </source>
</evidence>
<evidence type="ECO:0000259" key="13">
    <source>
        <dbReference type="PROSITE" id="PS50835"/>
    </source>
</evidence>
<sequence length="311" mass="34454">MHWIHNSTGAPSPGHILIVALVSVCCLLVSQATPDVTSPKIVRPKSLKIKASLGKPLVIPCKADTGFADEFTLIYWLVNTTFVENAYRDGRVRAGPEETNRKDDKTFLQKDLVFEQIANEDFEATYICVVSNAAGIDSRQLRLKRVNQKRRIWEDAGRKRGETSKTGQDYPAGVSLHVVWQHYFSKPLTGVMAVRQDSVGPPALQPGTLLTVMFPIALFLSAQTVDAQGQVSDLVAQGDEPAMPSTVRPHHWLPQLSTGLFMAWWDLTHTHTHAHSHNIHMHTGTHLTLPSVKTIREVCLYFCSAKFGGGN</sequence>
<dbReference type="Proteomes" id="UP001152622">
    <property type="component" value="Chromosome 3"/>
</dbReference>
<dbReference type="AlphaFoldDB" id="A0A9Q1J4U8"/>
<dbReference type="PROSITE" id="PS50835">
    <property type="entry name" value="IG_LIKE"/>
    <property type="match status" value="1"/>
</dbReference>
<name>A0A9Q1J4U8_SYNKA</name>
<dbReference type="EMBL" id="JAINUF010000003">
    <property type="protein sequence ID" value="KAJ8368477.1"/>
    <property type="molecule type" value="Genomic_DNA"/>
</dbReference>
<dbReference type="GO" id="GO:0004910">
    <property type="term" value="F:interleukin-1, type II, blocking receptor activity"/>
    <property type="evidence" value="ECO:0007669"/>
    <property type="project" value="InterPro"/>
</dbReference>
<keyword evidence="15" id="KW-1185">Reference proteome</keyword>
<comment type="subcellular location">
    <subcellularLocation>
        <location evidence="1">Membrane</location>
        <topology evidence="1">Single-pass type I membrane protein</topology>
    </subcellularLocation>
</comment>
<evidence type="ECO:0000256" key="7">
    <source>
        <dbReference type="ARBA" id="ARBA00023136"/>
    </source>
</evidence>
<evidence type="ECO:0000256" key="5">
    <source>
        <dbReference type="ARBA" id="ARBA00022737"/>
    </source>
</evidence>
<evidence type="ECO:0000256" key="9">
    <source>
        <dbReference type="ARBA" id="ARBA00023170"/>
    </source>
</evidence>
<dbReference type="GO" id="GO:0016020">
    <property type="term" value="C:membrane"/>
    <property type="evidence" value="ECO:0007669"/>
    <property type="project" value="UniProtKB-SubCell"/>
</dbReference>
<evidence type="ECO:0000256" key="11">
    <source>
        <dbReference type="ARBA" id="ARBA00023319"/>
    </source>
</evidence>
<dbReference type="InterPro" id="IPR015621">
    <property type="entry name" value="IL-1_rcpt_fam"/>
</dbReference>
<keyword evidence="4 12" id="KW-0732">Signal</keyword>
<evidence type="ECO:0000256" key="12">
    <source>
        <dbReference type="SAM" id="SignalP"/>
    </source>
</evidence>
<evidence type="ECO:0000256" key="2">
    <source>
        <dbReference type="ARBA" id="ARBA00009752"/>
    </source>
</evidence>
<proteinExistence type="inferred from homology"/>
<organism evidence="14 15">
    <name type="scientific">Synaphobranchus kaupii</name>
    <name type="common">Kaup's arrowtooth eel</name>
    <dbReference type="NCBI Taxonomy" id="118154"/>
    <lineage>
        <taxon>Eukaryota</taxon>
        <taxon>Metazoa</taxon>
        <taxon>Chordata</taxon>
        <taxon>Craniata</taxon>
        <taxon>Vertebrata</taxon>
        <taxon>Euteleostomi</taxon>
        <taxon>Actinopterygii</taxon>
        <taxon>Neopterygii</taxon>
        <taxon>Teleostei</taxon>
        <taxon>Anguilliformes</taxon>
        <taxon>Synaphobranchidae</taxon>
        <taxon>Synaphobranchus</taxon>
    </lineage>
</organism>
<feature type="chain" id="PRO_5040236984" description="Ig-like domain-containing protein" evidence="12">
    <location>
        <begin position="33"/>
        <end position="311"/>
    </location>
</feature>
<feature type="signal peptide" evidence="12">
    <location>
        <begin position="1"/>
        <end position="32"/>
    </location>
</feature>
<accession>A0A9Q1J4U8</accession>
<feature type="domain" description="Ig-like" evidence="13">
    <location>
        <begin position="39"/>
        <end position="144"/>
    </location>
</feature>
<evidence type="ECO:0000256" key="3">
    <source>
        <dbReference type="ARBA" id="ARBA00022692"/>
    </source>
</evidence>
<evidence type="ECO:0000256" key="10">
    <source>
        <dbReference type="ARBA" id="ARBA00023180"/>
    </source>
</evidence>
<evidence type="ECO:0000313" key="14">
    <source>
        <dbReference type="EMBL" id="KAJ8368477.1"/>
    </source>
</evidence>